<reference evidence="2 3" key="1">
    <citation type="submission" date="2018-06" db="EMBL/GenBank/DDBJ databases">
        <title>Genomic Encyclopedia of Archaeal and Bacterial Type Strains, Phase II (KMG-II): from individual species to whole genera.</title>
        <authorList>
            <person name="Goeker M."/>
        </authorList>
    </citation>
    <scope>NUCLEOTIDE SEQUENCE [LARGE SCALE GENOMIC DNA]</scope>
    <source>
        <strain evidence="2 3">DSM 12408</strain>
    </source>
</reference>
<gene>
    <name evidence="2" type="ORF">LX77_03875</name>
</gene>
<dbReference type="EMBL" id="QLLQ01000036">
    <property type="protein sequence ID" value="RAJ17522.1"/>
    <property type="molecule type" value="Genomic_DNA"/>
</dbReference>
<feature type="transmembrane region" description="Helical" evidence="1">
    <location>
        <begin position="16"/>
        <end position="39"/>
    </location>
</feature>
<feature type="transmembrane region" description="Helical" evidence="1">
    <location>
        <begin position="65"/>
        <end position="84"/>
    </location>
</feature>
<dbReference type="AlphaFoldDB" id="A0A327RNM6"/>
<keyword evidence="1" id="KW-0812">Transmembrane</keyword>
<name>A0A327RNM6_9FLAO</name>
<accession>A0A327RNM6</accession>
<dbReference type="Proteomes" id="UP000248987">
    <property type="component" value="Unassembled WGS sequence"/>
</dbReference>
<dbReference type="RefSeq" id="WP_111626071.1">
    <property type="nucleotide sequence ID" value="NZ_QLLQ01000036.1"/>
</dbReference>
<feature type="transmembrane region" description="Helical" evidence="1">
    <location>
        <begin position="96"/>
        <end position="114"/>
    </location>
</feature>
<comment type="caution">
    <text evidence="2">The sequence shown here is derived from an EMBL/GenBank/DDBJ whole genome shotgun (WGS) entry which is preliminary data.</text>
</comment>
<evidence type="ECO:0000313" key="2">
    <source>
        <dbReference type="EMBL" id="RAJ17522.1"/>
    </source>
</evidence>
<sequence length="116" mass="13223">MKAQKLKSEKSITEKIFAGIGILLNGFFTFFGISEFYIVGIKKDTELYPFGGEGPVPYYYETAELYATVSLIYGLAFGILLGIGIWNWKKNKINELLIFGITCLFIFIQIYHGWVE</sequence>
<keyword evidence="1" id="KW-0472">Membrane</keyword>
<keyword evidence="3" id="KW-1185">Reference proteome</keyword>
<evidence type="ECO:0000256" key="1">
    <source>
        <dbReference type="SAM" id="Phobius"/>
    </source>
</evidence>
<evidence type="ECO:0000313" key="3">
    <source>
        <dbReference type="Proteomes" id="UP000248987"/>
    </source>
</evidence>
<proteinExistence type="predicted"/>
<keyword evidence="1" id="KW-1133">Transmembrane helix</keyword>
<protein>
    <submittedName>
        <fullName evidence="2">Uncharacterized protein</fullName>
    </submittedName>
</protein>
<organism evidence="2 3">
    <name type="scientific">Gelidibacter algens</name>
    <dbReference type="NCBI Taxonomy" id="49280"/>
    <lineage>
        <taxon>Bacteria</taxon>
        <taxon>Pseudomonadati</taxon>
        <taxon>Bacteroidota</taxon>
        <taxon>Flavobacteriia</taxon>
        <taxon>Flavobacteriales</taxon>
        <taxon>Flavobacteriaceae</taxon>
        <taxon>Gelidibacter</taxon>
    </lineage>
</organism>